<dbReference type="Proteomes" id="UP001597062">
    <property type="component" value="Unassembled WGS sequence"/>
</dbReference>
<name>A0ABW3JUC8_9FLAO</name>
<organism evidence="1 2">
    <name type="scientific">Tenacibaculum geojense</name>
    <dbReference type="NCBI Taxonomy" id="915352"/>
    <lineage>
        <taxon>Bacteria</taxon>
        <taxon>Pseudomonadati</taxon>
        <taxon>Bacteroidota</taxon>
        <taxon>Flavobacteriia</taxon>
        <taxon>Flavobacteriales</taxon>
        <taxon>Flavobacteriaceae</taxon>
        <taxon>Tenacibaculum</taxon>
    </lineage>
</organism>
<dbReference type="RefSeq" id="WP_386109129.1">
    <property type="nucleotide sequence ID" value="NZ_JBHTJR010000057.1"/>
</dbReference>
<keyword evidence="2" id="KW-1185">Reference proteome</keyword>
<accession>A0ABW3JUC8</accession>
<dbReference type="EMBL" id="JBHTJR010000057">
    <property type="protein sequence ID" value="MFD0994148.1"/>
    <property type="molecule type" value="Genomic_DNA"/>
</dbReference>
<evidence type="ECO:0000313" key="1">
    <source>
        <dbReference type="EMBL" id="MFD0994148.1"/>
    </source>
</evidence>
<proteinExistence type="predicted"/>
<protein>
    <submittedName>
        <fullName evidence="1">Uncharacterized protein</fullName>
    </submittedName>
</protein>
<sequence length="187" mass="22514">MVNTFEDLICDYYHIEKDSSQKAYELYLEELSKEKVNFPTLLTELSSDKSLQLLRKSHDKLDDYVWIKSFNDKHKLSYLSFRAFTSEELKKFEDIEFYEKYISKIMEKDFVYIINYKEEFSDKIISHCNNNNIKDFILTFRESYNNDPLLIAPLLNLKEHDFKNQAIKTFIAFELFYACLNSHIQNE</sequence>
<evidence type="ECO:0000313" key="2">
    <source>
        <dbReference type="Proteomes" id="UP001597062"/>
    </source>
</evidence>
<comment type="caution">
    <text evidence="1">The sequence shown here is derived from an EMBL/GenBank/DDBJ whole genome shotgun (WGS) entry which is preliminary data.</text>
</comment>
<reference evidence="2" key="1">
    <citation type="journal article" date="2019" name="Int. J. Syst. Evol. Microbiol.">
        <title>The Global Catalogue of Microorganisms (GCM) 10K type strain sequencing project: providing services to taxonomists for standard genome sequencing and annotation.</title>
        <authorList>
            <consortium name="The Broad Institute Genomics Platform"/>
            <consortium name="The Broad Institute Genome Sequencing Center for Infectious Disease"/>
            <person name="Wu L."/>
            <person name="Ma J."/>
        </authorList>
    </citation>
    <scope>NUCLEOTIDE SEQUENCE [LARGE SCALE GENOMIC DNA]</scope>
    <source>
        <strain evidence="2">CCUG 60527</strain>
    </source>
</reference>
<gene>
    <name evidence="1" type="ORF">ACFQ1U_13110</name>
</gene>